<gene>
    <name evidence="1" type="ORF">PAXINDRAFT_20130</name>
</gene>
<dbReference type="OrthoDB" id="3172935at2759"/>
<dbReference type="SUPFAM" id="SSF53098">
    <property type="entry name" value="Ribonuclease H-like"/>
    <property type="match status" value="1"/>
</dbReference>
<dbReference type="Proteomes" id="UP000053647">
    <property type="component" value="Unassembled WGS sequence"/>
</dbReference>
<reference evidence="2" key="2">
    <citation type="submission" date="2015-01" db="EMBL/GenBank/DDBJ databases">
        <title>Evolutionary Origins and Diversification of the Mycorrhizal Mutualists.</title>
        <authorList>
            <consortium name="DOE Joint Genome Institute"/>
            <consortium name="Mycorrhizal Genomics Consortium"/>
            <person name="Kohler A."/>
            <person name="Kuo A."/>
            <person name="Nagy L.G."/>
            <person name="Floudas D."/>
            <person name="Copeland A."/>
            <person name="Barry K.W."/>
            <person name="Cichocki N."/>
            <person name="Veneault-Fourrey C."/>
            <person name="LaButti K."/>
            <person name="Lindquist E.A."/>
            <person name="Lipzen A."/>
            <person name="Lundell T."/>
            <person name="Morin E."/>
            <person name="Murat C."/>
            <person name="Riley R."/>
            <person name="Ohm R."/>
            <person name="Sun H."/>
            <person name="Tunlid A."/>
            <person name="Henrissat B."/>
            <person name="Grigoriev I.V."/>
            <person name="Hibbett D.S."/>
            <person name="Martin F."/>
        </authorList>
    </citation>
    <scope>NUCLEOTIDE SEQUENCE [LARGE SCALE GENOMIC DNA]</scope>
    <source>
        <strain evidence="2">ATCC 200175</strain>
    </source>
</reference>
<dbReference type="InterPro" id="IPR012337">
    <property type="entry name" value="RNaseH-like_sf"/>
</dbReference>
<organism evidence="1 2">
    <name type="scientific">Paxillus involutus ATCC 200175</name>
    <dbReference type="NCBI Taxonomy" id="664439"/>
    <lineage>
        <taxon>Eukaryota</taxon>
        <taxon>Fungi</taxon>
        <taxon>Dikarya</taxon>
        <taxon>Basidiomycota</taxon>
        <taxon>Agaricomycotina</taxon>
        <taxon>Agaricomycetes</taxon>
        <taxon>Agaricomycetidae</taxon>
        <taxon>Boletales</taxon>
        <taxon>Paxilineae</taxon>
        <taxon>Paxillaceae</taxon>
        <taxon>Paxillus</taxon>
    </lineage>
</organism>
<proteinExistence type="predicted"/>
<name>A0A0C9SVM7_PAXIN</name>
<evidence type="ECO:0000313" key="1">
    <source>
        <dbReference type="EMBL" id="KIJ06670.1"/>
    </source>
</evidence>
<keyword evidence="2" id="KW-1185">Reference proteome</keyword>
<reference evidence="1 2" key="1">
    <citation type="submission" date="2014-06" db="EMBL/GenBank/DDBJ databases">
        <authorList>
            <consortium name="DOE Joint Genome Institute"/>
            <person name="Kuo A."/>
            <person name="Kohler A."/>
            <person name="Nagy L.G."/>
            <person name="Floudas D."/>
            <person name="Copeland A."/>
            <person name="Barry K.W."/>
            <person name="Cichocki N."/>
            <person name="Veneault-Fourrey C."/>
            <person name="LaButti K."/>
            <person name="Lindquist E.A."/>
            <person name="Lipzen A."/>
            <person name="Lundell T."/>
            <person name="Morin E."/>
            <person name="Murat C."/>
            <person name="Sun H."/>
            <person name="Tunlid A."/>
            <person name="Henrissat B."/>
            <person name="Grigoriev I.V."/>
            <person name="Hibbett D.S."/>
            <person name="Martin F."/>
            <person name="Nordberg H.P."/>
            <person name="Cantor M.N."/>
            <person name="Hua S.X."/>
        </authorList>
    </citation>
    <scope>NUCLEOTIDE SEQUENCE [LARGE SCALE GENOMIC DNA]</scope>
    <source>
        <strain evidence="1 2">ATCC 200175</strain>
    </source>
</reference>
<evidence type="ECO:0000313" key="2">
    <source>
        <dbReference type="Proteomes" id="UP000053647"/>
    </source>
</evidence>
<protein>
    <submittedName>
        <fullName evidence="1">Uncharacterized protein</fullName>
    </submittedName>
</protein>
<accession>A0A0C9SVM7</accession>
<dbReference type="EMBL" id="KN820215">
    <property type="protein sequence ID" value="KIJ06670.1"/>
    <property type="molecule type" value="Genomic_DNA"/>
</dbReference>
<dbReference type="AlphaFoldDB" id="A0A0C9SVM7"/>
<dbReference type="HOGENOM" id="CLU_119825_0_0_1"/>
<sequence length="196" mass="22583">MDNTSNNKTCMQELETLLCARDVEFDALDRLVMCFPHVMHICTTHIIKSFTDNELTAIANAWIGVFPDEDECEAYVEAVRLDPITMGCDIVRVIRASGLRRDEFMDTVKTGNMKNWFKGPTGEAEQVPELELLRDVKTRWDSTYAMINRLCALCLAVNYFLALPNQKELKHYVLSCPQWLVLEDFEHILQVPHKVQ</sequence>